<dbReference type="InterPro" id="IPR032675">
    <property type="entry name" value="LRR_dom_sf"/>
</dbReference>
<name>A0A0Q3IFH9_BRADI</name>
<proteinExistence type="predicted"/>
<evidence type="ECO:0000313" key="2">
    <source>
        <dbReference type="EnsemblPlants" id="KQJ84960"/>
    </source>
</evidence>
<sequence>MTAQGFRLRATAAASSPRRAATVEECSWPDSWGKDNDDCCSWERVKCNGSTQRVSHLDLHFVRNTISAEDVGI</sequence>
<reference evidence="2" key="3">
    <citation type="submission" date="2018-08" db="UniProtKB">
        <authorList>
            <consortium name="EnsemblPlants"/>
        </authorList>
    </citation>
    <scope>IDENTIFICATION</scope>
    <source>
        <strain evidence="2">cv. Bd21</strain>
    </source>
</reference>
<evidence type="ECO:0000313" key="3">
    <source>
        <dbReference type="Proteomes" id="UP000008810"/>
    </source>
</evidence>
<evidence type="ECO:0008006" key="4">
    <source>
        <dbReference type="Google" id="ProtNLM"/>
    </source>
</evidence>
<dbReference type="AlphaFoldDB" id="A0A0Q3IFH9"/>
<evidence type="ECO:0000313" key="1">
    <source>
        <dbReference type="EMBL" id="KQJ84960.1"/>
    </source>
</evidence>
<dbReference type="EMBL" id="CM000884">
    <property type="protein sequence ID" value="KQJ84960.1"/>
    <property type="molecule type" value="Genomic_DNA"/>
</dbReference>
<accession>A0A0Q3IFH9</accession>
<keyword evidence="3" id="KW-1185">Reference proteome</keyword>
<dbReference type="Gene3D" id="3.80.10.10">
    <property type="entry name" value="Ribonuclease Inhibitor"/>
    <property type="match status" value="1"/>
</dbReference>
<protein>
    <recommendedName>
        <fullName evidence="4">Leucine-rich repeat-containing N-terminal plant-type domain-containing protein</fullName>
    </recommendedName>
</protein>
<reference evidence="1" key="2">
    <citation type="submission" date="2017-06" db="EMBL/GenBank/DDBJ databases">
        <title>WGS assembly of Brachypodium distachyon.</title>
        <authorList>
            <consortium name="The International Brachypodium Initiative"/>
            <person name="Lucas S."/>
            <person name="Harmon-Smith M."/>
            <person name="Lail K."/>
            <person name="Tice H."/>
            <person name="Grimwood J."/>
            <person name="Bruce D."/>
            <person name="Barry K."/>
            <person name="Shu S."/>
            <person name="Lindquist E."/>
            <person name="Wang M."/>
            <person name="Pitluck S."/>
            <person name="Vogel J.P."/>
            <person name="Garvin D.F."/>
            <person name="Mockler T.C."/>
            <person name="Schmutz J."/>
            <person name="Rokhsar D."/>
            <person name="Bevan M.W."/>
        </authorList>
    </citation>
    <scope>NUCLEOTIDE SEQUENCE</scope>
    <source>
        <strain evidence="1">Bd21</strain>
    </source>
</reference>
<dbReference type="Proteomes" id="UP000008810">
    <property type="component" value="Chromosome 5"/>
</dbReference>
<dbReference type="InParanoid" id="A0A0Q3IFH9"/>
<dbReference type="Gramene" id="KQJ84960">
    <property type="protein sequence ID" value="KQJ84960"/>
    <property type="gene ID" value="BRADI_5g23947v3"/>
</dbReference>
<reference evidence="1 2" key="1">
    <citation type="journal article" date="2010" name="Nature">
        <title>Genome sequencing and analysis of the model grass Brachypodium distachyon.</title>
        <authorList>
            <consortium name="International Brachypodium Initiative"/>
        </authorList>
    </citation>
    <scope>NUCLEOTIDE SEQUENCE [LARGE SCALE GENOMIC DNA]</scope>
    <source>
        <strain evidence="1 2">Bd21</strain>
    </source>
</reference>
<dbReference type="OrthoDB" id="695027at2759"/>
<organism evidence="1">
    <name type="scientific">Brachypodium distachyon</name>
    <name type="common">Purple false brome</name>
    <name type="synonym">Trachynia distachya</name>
    <dbReference type="NCBI Taxonomy" id="15368"/>
    <lineage>
        <taxon>Eukaryota</taxon>
        <taxon>Viridiplantae</taxon>
        <taxon>Streptophyta</taxon>
        <taxon>Embryophyta</taxon>
        <taxon>Tracheophyta</taxon>
        <taxon>Spermatophyta</taxon>
        <taxon>Magnoliopsida</taxon>
        <taxon>Liliopsida</taxon>
        <taxon>Poales</taxon>
        <taxon>Poaceae</taxon>
        <taxon>BOP clade</taxon>
        <taxon>Pooideae</taxon>
        <taxon>Stipodae</taxon>
        <taxon>Brachypodieae</taxon>
        <taxon>Brachypodium</taxon>
    </lineage>
</organism>
<gene>
    <name evidence="1" type="ORF">BRADI_5g23947v3</name>
</gene>
<dbReference type="EnsemblPlants" id="KQJ84960">
    <property type="protein sequence ID" value="KQJ84960"/>
    <property type="gene ID" value="BRADI_5g23947v3"/>
</dbReference>